<gene>
    <name evidence="4" type="primary">bcrB</name>
    <name evidence="4" type="ORF">ERS852502_02220</name>
</gene>
<dbReference type="Proteomes" id="UP000078383">
    <property type="component" value="Unassembled WGS sequence"/>
</dbReference>
<dbReference type="InterPro" id="IPR047678">
    <property type="entry name" value="YjiM-like"/>
</dbReference>
<dbReference type="PANTHER" id="PTHR30548:SF6">
    <property type="entry name" value="DEHYDRATASE SUBUNIT YJIM-RELATED"/>
    <property type="match status" value="1"/>
</dbReference>
<dbReference type="Gene3D" id="3.40.50.11890">
    <property type="match status" value="1"/>
</dbReference>
<dbReference type="EC" id="1.3.7.8" evidence="4"/>
<dbReference type="AlphaFoldDB" id="A0A175A510"/>
<dbReference type="Pfam" id="PF06050">
    <property type="entry name" value="HGD-D"/>
    <property type="match status" value="1"/>
</dbReference>
<reference evidence="4 5" key="1">
    <citation type="submission" date="2015-09" db="EMBL/GenBank/DDBJ databases">
        <authorList>
            <consortium name="Pathogen Informatics"/>
        </authorList>
    </citation>
    <scope>NUCLEOTIDE SEQUENCE [LARGE SCALE GENOMIC DNA]</scope>
    <source>
        <strain evidence="4 5">2789STDY5834889</strain>
    </source>
</reference>
<evidence type="ECO:0000256" key="1">
    <source>
        <dbReference type="ARBA" id="ARBA00001966"/>
    </source>
</evidence>
<protein>
    <submittedName>
        <fullName evidence="4">Benzoyl-CoA reductase subunit B</fullName>
        <ecNumber evidence="4">1.3.7.8</ecNumber>
    </submittedName>
</protein>
<sequence length="383" mass="43407">MEIIKDLPEVFEEFAEQRQKSFLAVKQLKDKGIPVIGSYCTYFPKEIAMAMGAATVSLCSTSDETIPAAEKDLPRNLCPLIKSSYGFAKTDKCPFFYFSDVVVGETTCDGKKKMYEYMGEFKEVFIMELPQSQKAEVLDLWKAEILRFKEYLEKKFEVTITEEQVREAVKLENEVRTSLKNLYGVMRHDPAPIKGHDLFRVLYGSGFKLDRTLIADEVDALTAKIEKEYVEGKREDKKPRILITGCPIGGATEKIIDAVENNGGIVVTFENCSGAKSIDRLIDEDAEDIYQAIAERYLSIGCSVMTPNPNRLELLGRLIDEYKVDGVLEMTLQACHTYNVETLSIRRFVNEEKGIPYMNVETDYSQTDVGQLNTRIAAFIEML</sequence>
<proteinExistence type="inferred from homology"/>
<evidence type="ECO:0000256" key="3">
    <source>
        <dbReference type="ARBA" id="ARBA00023014"/>
    </source>
</evidence>
<dbReference type="GO" id="GO:0018522">
    <property type="term" value="F:benzoyl-CoA reductase activity"/>
    <property type="evidence" value="ECO:0007669"/>
    <property type="project" value="UniProtKB-EC"/>
</dbReference>
<dbReference type="PANTHER" id="PTHR30548">
    <property type="entry name" value="2-HYDROXYGLUTARYL-COA DEHYDRATASE, D-COMPONENT-RELATED"/>
    <property type="match status" value="1"/>
</dbReference>
<comment type="similarity">
    <text evidence="2">Belongs to the FldB/FldC dehydratase alpha/beta subunit family.</text>
</comment>
<evidence type="ECO:0000313" key="5">
    <source>
        <dbReference type="Proteomes" id="UP000078383"/>
    </source>
</evidence>
<comment type="cofactor">
    <cofactor evidence="1">
        <name>[4Fe-4S] cluster</name>
        <dbReference type="ChEBI" id="CHEBI:49883"/>
    </cofactor>
</comment>
<evidence type="ECO:0000256" key="2">
    <source>
        <dbReference type="ARBA" id="ARBA00005806"/>
    </source>
</evidence>
<dbReference type="NCBIfam" id="NF040772">
    <property type="entry name" value="double_cubane"/>
    <property type="match status" value="1"/>
</dbReference>
<dbReference type="RefSeq" id="WP_055172931.1">
    <property type="nucleotide sequence ID" value="NZ_CZBX01000010.1"/>
</dbReference>
<keyword evidence="3" id="KW-0479">Metal-binding</keyword>
<accession>A0A175A510</accession>
<keyword evidence="3" id="KW-0411">Iron-sulfur</keyword>
<dbReference type="GO" id="GO:0051536">
    <property type="term" value="F:iron-sulfur cluster binding"/>
    <property type="evidence" value="ECO:0007669"/>
    <property type="project" value="UniProtKB-KW"/>
</dbReference>
<name>A0A175A510_9FIRM</name>
<keyword evidence="4" id="KW-0560">Oxidoreductase</keyword>
<organism evidence="4 5">
    <name type="scientific">[Ruminococcus] torques</name>
    <dbReference type="NCBI Taxonomy" id="33039"/>
    <lineage>
        <taxon>Bacteria</taxon>
        <taxon>Bacillati</taxon>
        <taxon>Bacillota</taxon>
        <taxon>Clostridia</taxon>
        <taxon>Lachnospirales</taxon>
        <taxon>Lachnospiraceae</taxon>
        <taxon>Mediterraneibacter</taxon>
    </lineage>
</organism>
<dbReference type="GO" id="GO:0016836">
    <property type="term" value="F:hydro-lyase activity"/>
    <property type="evidence" value="ECO:0007669"/>
    <property type="project" value="UniProtKB-ARBA"/>
</dbReference>
<dbReference type="Gene3D" id="3.40.50.11900">
    <property type="match status" value="1"/>
</dbReference>
<dbReference type="InterPro" id="IPR010327">
    <property type="entry name" value="FldB/FldC_alpha/beta"/>
</dbReference>
<keyword evidence="3" id="KW-0408">Iron</keyword>
<dbReference type="EMBL" id="CZBX01000010">
    <property type="protein sequence ID" value="CUQ90540.1"/>
    <property type="molecule type" value="Genomic_DNA"/>
</dbReference>
<dbReference type="OrthoDB" id="9810278at2"/>
<dbReference type="Gene3D" id="1.20.1270.370">
    <property type="match status" value="1"/>
</dbReference>
<evidence type="ECO:0000313" key="4">
    <source>
        <dbReference type="EMBL" id="CUQ90540.1"/>
    </source>
</evidence>